<evidence type="ECO:0000313" key="8">
    <source>
        <dbReference type="Proteomes" id="UP000003980"/>
    </source>
</evidence>
<keyword evidence="3 7" id="KW-0808">Transferase</keyword>
<protein>
    <submittedName>
        <fullName evidence="7">Putative methyltransferase</fullName>
    </submittedName>
</protein>
<dbReference type="SUPFAM" id="SSF53335">
    <property type="entry name" value="S-adenosyl-L-methionine-dependent methyltransferases"/>
    <property type="match status" value="1"/>
</dbReference>
<dbReference type="InterPro" id="IPR056743">
    <property type="entry name" value="TRM5-TYW2-like_MTfase"/>
</dbReference>
<feature type="domain" description="SAM-dependent methyltransferase TRM5/TYW2-type" evidence="6">
    <location>
        <begin position="12"/>
        <end position="264"/>
    </location>
</feature>
<dbReference type="InterPro" id="IPR030382">
    <property type="entry name" value="MeTrfase_TRM5/TYW2"/>
</dbReference>
<dbReference type="NCBIfam" id="NF047729">
    <property type="entry name" value="tRNAMtaseTaw21"/>
    <property type="match status" value="1"/>
</dbReference>
<evidence type="ECO:0000256" key="4">
    <source>
        <dbReference type="ARBA" id="ARBA00022691"/>
    </source>
</evidence>
<dbReference type="PANTHER" id="PTHR23245">
    <property type="entry name" value="TRNA METHYLTRANSFERASE"/>
    <property type="match status" value="1"/>
</dbReference>
<dbReference type="InterPro" id="IPR056744">
    <property type="entry name" value="TRM5/TYW2-like_N"/>
</dbReference>
<evidence type="ECO:0000256" key="2">
    <source>
        <dbReference type="ARBA" id="ARBA00022603"/>
    </source>
</evidence>
<dbReference type="Pfam" id="PF25133">
    <property type="entry name" value="TYW2_N_2"/>
    <property type="match status" value="1"/>
</dbReference>
<dbReference type="GO" id="GO:0002939">
    <property type="term" value="P:tRNA N1-guanine methylation"/>
    <property type="evidence" value="ECO:0007669"/>
    <property type="project" value="TreeGrafter"/>
</dbReference>
<name>H2C2X9_9CREN</name>
<gene>
    <name evidence="7" type="ORF">MetMK1DRAFT_00011030</name>
</gene>
<keyword evidence="1" id="KW-0963">Cytoplasm</keyword>
<evidence type="ECO:0000256" key="3">
    <source>
        <dbReference type="ARBA" id="ARBA00022679"/>
    </source>
</evidence>
<dbReference type="eggNOG" id="arCOG00033">
    <property type="taxonomic scope" value="Archaea"/>
</dbReference>
<keyword evidence="8" id="KW-1185">Reference proteome</keyword>
<keyword evidence="5" id="KW-0819">tRNA processing</keyword>
<dbReference type="OrthoDB" id="8079at2157"/>
<keyword evidence="2 7" id="KW-0489">Methyltransferase</keyword>
<dbReference type="AlphaFoldDB" id="H2C2X9"/>
<dbReference type="PROSITE" id="PS51684">
    <property type="entry name" value="SAM_MT_TRM5_TYW2"/>
    <property type="match status" value="1"/>
</dbReference>
<keyword evidence="4" id="KW-0949">S-adenosyl-L-methionine</keyword>
<dbReference type="Proteomes" id="UP000003980">
    <property type="component" value="Unassembled WGS sequence"/>
</dbReference>
<proteinExistence type="predicted"/>
<dbReference type="EMBL" id="JH597761">
    <property type="protein sequence ID" value="EHP70600.1"/>
    <property type="molecule type" value="Genomic_DNA"/>
</dbReference>
<evidence type="ECO:0000259" key="6">
    <source>
        <dbReference type="PROSITE" id="PS51684"/>
    </source>
</evidence>
<dbReference type="HOGENOM" id="CLU_022610_0_0_2"/>
<evidence type="ECO:0000256" key="5">
    <source>
        <dbReference type="ARBA" id="ARBA00022694"/>
    </source>
</evidence>
<organism evidence="7 8">
    <name type="scientific">Metallosphaera yellowstonensis MK1</name>
    <dbReference type="NCBI Taxonomy" id="671065"/>
    <lineage>
        <taxon>Archaea</taxon>
        <taxon>Thermoproteota</taxon>
        <taxon>Thermoprotei</taxon>
        <taxon>Sulfolobales</taxon>
        <taxon>Sulfolobaceae</taxon>
        <taxon>Metallosphaera</taxon>
    </lineage>
</organism>
<evidence type="ECO:0000256" key="1">
    <source>
        <dbReference type="ARBA" id="ARBA00022490"/>
    </source>
</evidence>
<dbReference type="PANTHER" id="PTHR23245:SF36">
    <property type="entry name" value="TRNA (GUANINE(37)-N1)-METHYLTRANSFERASE"/>
    <property type="match status" value="1"/>
</dbReference>
<accession>H2C2X9</accession>
<dbReference type="Pfam" id="PF02475">
    <property type="entry name" value="TRM5-TYW2_MTfase"/>
    <property type="match status" value="1"/>
</dbReference>
<dbReference type="RefSeq" id="WP_009071363.1">
    <property type="nucleotide sequence ID" value="NZ_JH597761.1"/>
</dbReference>
<dbReference type="STRING" id="671065.MetMK1DRAFT_00011030"/>
<reference evidence="7 8" key="1">
    <citation type="submission" date="2012-01" db="EMBL/GenBank/DDBJ databases">
        <title>Improved High-Quality Draft sequence of Metallosphaera yellowstonensis MK1.</title>
        <authorList>
            <consortium name="US DOE Joint Genome Institute"/>
            <person name="Lucas S."/>
            <person name="Han J."/>
            <person name="Cheng J.-F."/>
            <person name="Goodwin L."/>
            <person name="Pitluck S."/>
            <person name="Peters L."/>
            <person name="Teshima H."/>
            <person name="Detter J.C."/>
            <person name="Han C."/>
            <person name="Tapia R."/>
            <person name="Land M."/>
            <person name="Hauser L."/>
            <person name="Kyrpides N."/>
            <person name="Kozubal M."/>
            <person name="Macur R.E."/>
            <person name="Jay Z."/>
            <person name="Inskeep W."/>
            <person name="Woyke T."/>
        </authorList>
    </citation>
    <scope>NUCLEOTIDE SEQUENCE [LARGE SCALE GENOMIC DNA]</scope>
    <source>
        <strain evidence="7 8">MK1</strain>
    </source>
</reference>
<dbReference type="Gene3D" id="3.40.50.150">
    <property type="entry name" value="Vaccinia Virus protein VP39"/>
    <property type="match status" value="1"/>
</dbReference>
<sequence>MQERGSVLWKRVEVVGDIAIVGVPFNADEEELRRFAEEMMRRTGVRAVWGKKRDTSGDFRLPTYVHLAGERRSETLYREHSCVYFLDITKVFFSSKLSYEHRRIAKMVRRGEVVVNMFAGFGPFSILSFKLGQPKVVYSIDINPYAYYYMIVNIELNKTYGVIPMYGDAFRRLKELGVVDRIISPLPERGKEVYCEAMEHLRSGGYLHLFVEIKVERGEDPLERALREYPAEGGRVVRSVNPSTYHVVLDIRKGESVSPYKSVC</sequence>
<dbReference type="GO" id="GO:0008175">
    <property type="term" value="F:tRNA methyltransferase activity"/>
    <property type="evidence" value="ECO:0007669"/>
    <property type="project" value="TreeGrafter"/>
</dbReference>
<dbReference type="GO" id="GO:0005737">
    <property type="term" value="C:cytoplasm"/>
    <property type="evidence" value="ECO:0007669"/>
    <property type="project" value="TreeGrafter"/>
</dbReference>
<evidence type="ECO:0000313" key="7">
    <source>
        <dbReference type="EMBL" id="EHP70600.1"/>
    </source>
</evidence>
<dbReference type="InterPro" id="IPR029063">
    <property type="entry name" value="SAM-dependent_MTases_sf"/>
</dbReference>